<dbReference type="InterPro" id="IPR036388">
    <property type="entry name" value="WH-like_DNA-bd_sf"/>
</dbReference>
<evidence type="ECO:0000313" key="5">
    <source>
        <dbReference type="EMBL" id="GIG31982.1"/>
    </source>
</evidence>
<dbReference type="GO" id="GO:0043565">
    <property type="term" value="F:sequence-specific DNA binding"/>
    <property type="evidence" value="ECO:0007669"/>
    <property type="project" value="InterPro"/>
</dbReference>
<keyword evidence="2 6" id="KW-0238">DNA-binding</keyword>
<dbReference type="PANTHER" id="PTHR30154">
    <property type="entry name" value="LEUCINE-RESPONSIVE REGULATORY PROTEIN"/>
    <property type="match status" value="1"/>
</dbReference>
<keyword evidence="3" id="KW-0804">Transcription</keyword>
<dbReference type="PROSITE" id="PS50956">
    <property type="entry name" value="HTH_ASNC_2"/>
    <property type="match status" value="1"/>
</dbReference>
<keyword evidence="1" id="KW-0805">Transcription regulation</keyword>
<feature type="domain" description="HTH asnC-type" evidence="4">
    <location>
        <begin position="40"/>
        <end position="101"/>
    </location>
</feature>
<dbReference type="CDD" id="cd00090">
    <property type="entry name" value="HTH_ARSR"/>
    <property type="match status" value="1"/>
</dbReference>
<dbReference type="EMBL" id="BONN01000002">
    <property type="protein sequence ID" value="GIG31982.1"/>
    <property type="molecule type" value="Genomic_DNA"/>
</dbReference>
<dbReference type="PRINTS" id="PR00033">
    <property type="entry name" value="HTHASNC"/>
</dbReference>
<dbReference type="Gene3D" id="1.10.10.10">
    <property type="entry name" value="Winged helix-like DNA-binding domain superfamily/Winged helix DNA-binding domain"/>
    <property type="match status" value="1"/>
</dbReference>
<dbReference type="EMBL" id="JACCBK010000001">
    <property type="protein sequence ID" value="NYD84912.1"/>
    <property type="molecule type" value="Genomic_DNA"/>
</dbReference>
<dbReference type="Proteomes" id="UP000618382">
    <property type="component" value="Unassembled WGS sequence"/>
</dbReference>
<dbReference type="SMART" id="SM00344">
    <property type="entry name" value="HTH_ASNC"/>
    <property type="match status" value="1"/>
</dbReference>
<dbReference type="SUPFAM" id="SSF54909">
    <property type="entry name" value="Dimeric alpha+beta barrel"/>
    <property type="match status" value="1"/>
</dbReference>
<dbReference type="InterPro" id="IPR000485">
    <property type="entry name" value="AsnC-type_HTH_dom"/>
</dbReference>
<keyword evidence="8" id="KW-1185">Reference proteome</keyword>
<gene>
    <name evidence="6" type="ORF">BKA21_000461</name>
    <name evidence="5" type="ORF">Col01nite_11410</name>
</gene>
<dbReference type="GO" id="GO:0043200">
    <property type="term" value="P:response to amino acid"/>
    <property type="evidence" value="ECO:0007669"/>
    <property type="project" value="TreeGrafter"/>
</dbReference>
<evidence type="ECO:0000313" key="6">
    <source>
        <dbReference type="EMBL" id="NYD84912.1"/>
    </source>
</evidence>
<dbReference type="Pfam" id="PF01037">
    <property type="entry name" value="AsnC_trans_reg"/>
    <property type="match status" value="1"/>
</dbReference>
<organism evidence="6 7">
    <name type="scientific">Cellulomonas oligotrophica</name>
    <dbReference type="NCBI Taxonomy" id="931536"/>
    <lineage>
        <taxon>Bacteria</taxon>
        <taxon>Bacillati</taxon>
        <taxon>Actinomycetota</taxon>
        <taxon>Actinomycetes</taxon>
        <taxon>Micrococcales</taxon>
        <taxon>Cellulomonadaceae</taxon>
        <taxon>Cellulomonas</taxon>
    </lineage>
</organism>
<dbReference type="InterPro" id="IPR011008">
    <property type="entry name" value="Dimeric_a/b-barrel"/>
</dbReference>
<dbReference type="Proteomes" id="UP000577956">
    <property type="component" value="Unassembled WGS sequence"/>
</dbReference>
<protein>
    <submittedName>
        <fullName evidence="6">DNA-binding Lrp family transcriptional regulator</fullName>
    </submittedName>
    <submittedName>
        <fullName evidence="5">Transcriptional regulator, AsnC family protein</fullName>
    </submittedName>
</protein>
<evidence type="ECO:0000259" key="4">
    <source>
        <dbReference type="PROSITE" id="PS50956"/>
    </source>
</evidence>
<evidence type="ECO:0000256" key="1">
    <source>
        <dbReference type="ARBA" id="ARBA00023015"/>
    </source>
</evidence>
<dbReference type="InterPro" id="IPR036390">
    <property type="entry name" value="WH_DNA-bd_sf"/>
</dbReference>
<name>A0A7Y9FDF7_9CELL</name>
<dbReference type="PANTHER" id="PTHR30154:SF54">
    <property type="entry name" value="POSSIBLE TRANSCRIPTIONAL REGULATORY PROTEIN (PROBABLY LRP_ASNC-FAMILY)"/>
    <property type="match status" value="1"/>
</dbReference>
<dbReference type="GO" id="GO:0005829">
    <property type="term" value="C:cytosol"/>
    <property type="evidence" value="ECO:0007669"/>
    <property type="project" value="TreeGrafter"/>
</dbReference>
<sequence>MSAQTSVGAGSSGAARRTPFGAARRTAFGTPPVPAAGVPLDDVDRAILRALEADGRMSNKDLADRVGVAASTCHARVAALRARGVLRGFHADVSPEALGRGLQAIIAVRLQAAARARLGAFARGLAERPEVRDVYLLGGAEDVLVHVAVQDSPALRAFVVEHLSTRHEVAHTQTSLVFEHLHAPTVTR</sequence>
<comment type="caution">
    <text evidence="6">The sequence shown here is derived from an EMBL/GenBank/DDBJ whole genome shotgun (WGS) entry which is preliminary data.</text>
</comment>
<reference evidence="6 7" key="1">
    <citation type="submission" date="2020-07" db="EMBL/GenBank/DDBJ databases">
        <title>Sequencing the genomes of 1000 actinobacteria strains.</title>
        <authorList>
            <person name="Klenk H.-P."/>
        </authorList>
    </citation>
    <scope>NUCLEOTIDE SEQUENCE [LARGE SCALE GENOMIC DNA]</scope>
    <source>
        <strain evidence="6 7">DSM 24482</strain>
    </source>
</reference>
<evidence type="ECO:0000313" key="7">
    <source>
        <dbReference type="Proteomes" id="UP000577956"/>
    </source>
</evidence>
<dbReference type="Pfam" id="PF13404">
    <property type="entry name" value="HTH_AsnC-type"/>
    <property type="match status" value="1"/>
</dbReference>
<dbReference type="SUPFAM" id="SSF46785">
    <property type="entry name" value="Winged helix' DNA-binding domain"/>
    <property type="match status" value="1"/>
</dbReference>
<dbReference type="InterPro" id="IPR019888">
    <property type="entry name" value="Tscrpt_reg_AsnC-like"/>
</dbReference>
<evidence type="ECO:0000313" key="8">
    <source>
        <dbReference type="Proteomes" id="UP000618382"/>
    </source>
</evidence>
<accession>A0A7Y9FDF7</accession>
<dbReference type="InterPro" id="IPR019887">
    <property type="entry name" value="Tscrpt_reg_AsnC/Lrp_C"/>
</dbReference>
<dbReference type="InterPro" id="IPR011991">
    <property type="entry name" value="ArsR-like_HTH"/>
</dbReference>
<reference evidence="5 8" key="2">
    <citation type="submission" date="2021-01" db="EMBL/GenBank/DDBJ databases">
        <title>Whole genome shotgun sequence of Cellulomonas oligotrophica NBRC 109435.</title>
        <authorList>
            <person name="Komaki H."/>
            <person name="Tamura T."/>
        </authorList>
    </citation>
    <scope>NUCLEOTIDE SEQUENCE [LARGE SCALE GENOMIC DNA]</scope>
    <source>
        <strain evidence="5 8">NBRC 109435</strain>
    </source>
</reference>
<dbReference type="AlphaFoldDB" id="A0A7Y9FDF7"/>
<proteinExistence type="predicted"/>
<evidence type="ECO:0000256" key="2">
    <source>
        <dbReference type="ARBA" id="ARBA00023125"/>
    </source>
</evidence>
<evidence type="ECO:0000256" key="3">
    <source>
        <dbReference type="ARBA" id="ARBA00023163"/>
    </source>
</evidence>
<dbReference type="Gene3D" id="3.30.70.920">
    <property type="match status" value="1"/>
</dbReference>
<dbReference type="RefSeq" id="WP_140458811.1">
    <property type="nucleotide sequence ID" value="NZ_BAABFI010000003.1"/>
</dbReference>